<evidence type="ECO:0000256" key="6">
    <source>
        <dbReference type="ARBA" id="ARBA00023136"/>
    </source>
</evidence>
<keyword evidence="11" id="KW-1185">Reference proteome</keyword>
<keyword evidence="5 8" id="KW-0067">ATP-binding</keyword>
<evidence type="ECO:0000256" key="1">
    <source>
        <dbReference type="ARBA" id="ARBA00004202"/>
    </source>
</evidence>
<evidence type="ECO:0000313" key="10">
    <source>
        <dbReference type="Proteomes" id="UP000521676"/>
    </source>
</evidence>
<dbReference type="Gene3D" id="3.40.50.300">
    <property type="entry name" value="P-loop containing nucleotide triphosphate hydrolases"/>
    <property type="match status" value="1"/>
</dbReference>
<evidence type="ECO:0000256" key="3">
    <source>
        <dbReference type="ARBA" id="ARBA00022475"/>
    </source>
</evidence>
<feature type="domain" description="ABC transporter" evidence="7">
    <location>
        <begin position="2"/>
        <end position="249"/>
    </location>
</feature>
<dbReference type="Pfam" id="PF00005">
    <property type="entry name" value="ABC_tran"/>
    <property type="match status" value="1"/>
</dbReference>
<dbReference type="PANTHER" id="PTHR42788:SF7">
    <property type="entry name" value="NITRATE ABC TRANSPORTER ATP-BINDING PROTEIN"/>
    <property type="match status" value="1"/>
</dbReference>
<dbReference type="InterPro" id="IPR003439">
    <property type="entry name" value="ABC_transporter-like_ATP-bd"/>
</dbReference>
<evidence type="ECO:0000256" key="5">
    <source>
        <dbReference type="ARBA" id="ARBA00022840"/>
    </source>
</evidence>
<dbReference type="Proteomes" id="UP000521676">
    <property type="component" value="Unassembled WGS sequence"/>
</dbReference>
<gene>
    <name evidence="8" type="ORF">HXX08_02320</name>
    <name evidence="9" type="ORF">OZ401_002384</name>
</gene>
<name>A0A8T7LWV7_9CHLR</name>
<reference evidence="8 10" key="1">
    <citation type="submission" date="2020-06" db="EMBL/GenBank/DDBJ databases">
        <title>Anoxygenic phototrophic Chloroflexota member uses a Type I reaction center.</title>
        <authorList>
            <person name="Tsuji J.M."/>
            <person name="Shaw N.A."/>
            <person name="Nagashima S."/>
            <person name="Venkiteswaran J."/>
            <person name="Schiff S.L."/>
            <person name="Hanada S."/>
            <person name="Tank M."/>
            <person name="Neufeld J.D."/>
        </authorList>
    </citation>
    <scope>NUCLEOTIDE SEQUENCE [LARGE SCALE GENOMIC DNA]</scope>
    <source>
        <strain evidence="8">L227-S17</strain>
    </source>
</reference>
<dbReference type="PANTHER" id="PTHR42788">
    <property type="entry name" value="TAURINE IMPORT ATP-BINDING PROTEIN-RELATED"/>
    <property type="match status" value="1"/>
</dbReference>
<dbReference type="InterPro" id="IPR027417">
    <property type="entry name" value="P-loop_NTPase"/>
</dbReference>
<dbReference type="EMBL" id="JACATZ010000001">
    <property type="protein sequence ID" value="NWJ44692.1"/>
    <property type="molecule type" value="Genomic_DNA"/>
</dbReference>
<dbReference type="InterPro" id="IPR050166">
    <property type="entry name" value="ABC_transporter_ATP-bind"/>
</dbReference>
<dbReference type="PROSITE" id="PS50893">
    <property type="entry name" value="ABC_TRANSPORTER_2"/>
    <property type="match status" value="1"/>
</dbReference>
<dbReference type="InterPro" id="IPR003593">
    <property type="entry name" value="AAA+_ATPase"/>
</dbReference>
<dbReference type="GO" id="GO:0005524">
    <property type="term" value="F:ATP binding"/>
    <property type="evidence" value="ECO:0007669"/>
    <property type="project" value="UniProtKB-KW"/>
</dbReference>
<keyword evidence="3" id="KW-1003">Cell membrane</keyword>
<protein>
    <submittedName>
        <fullName evidence="8">ATP-binding cassette domain-containing protein</fullName>
    </submittedName>
</protein>
<dbReference type="Proteomes" id="UP001431572">
    <property type="component" value="Chromosome 1"/>
</dbReference>
<evidence type="ECO:0000313" key="9">
    <source>
        <dbReference type="EMBL" id="WJW66580.1"/>
    </source>
</evidence>
<comment type="subcellular location">
    <subcellularLocation>
        <location evidence="1">Cell membrane</location>
        <topology evidence="1">Peripheral membrane protein</topology>
    </subcellularLocation>
</comment>
<dbReference type="GO" id="GO:0016887">
    <property type="term" value="F:ATP hydrolysis activity"/>
    <property type="evidence" value="ECO:0007669"/>
    <property type="project" value="InterPro"/>
</dbReference>
<keyword evidence="2" id="KW-0813">Transport</keyword>
<organism evidence="8 10">
    <name type="scientific">Candidatus Chlorohelix allophototropha</name>
    <dbReference type="NCBI Taxonomy" id="3003348"/>
    <lineage>
        <taxon>Bacteria</taxon>
        <taxon>Bacillati</taxon>
        <taxon>Chloroflexota</taxon>
        <taxon>Chloroflexia</taxon>
        <taxon>Candidatus Chloroheliales</taxon>
        <taxon>Candidatus Chloroheliaceae</taxon>
        <taxon>Candidatus Chlorohelix</taxon>
    </lineage>
</organism>
<sequence length="269" mass="29800">MLELNSIHKTFNPGDVNEIKALRGIDLTLEVGEFVTVIGSNGAGKSTLLNSVAGVFQPDEGKIYIDNTDVTRWAEHHRARLVGRVFQDPLRGTAASMSIEQNMAIALLRGKRRGLGQGLRRKDRPVFREHLALLGLGLEDRLQSKVGLLSGGQRQSLTLLMATLTKPRVLLLDEHIAALDPATAEQVLQLTNKLVRDYHLTTLMVTHNMSQALSMGTRTLMMHQGQIILDLRGEERARLTVTDLINKFTELRGKGKLDDSIVDDELLLS</sequence>
<proteinExistence type="predicted"/>
<evidence type="ECO:0000256" key="4">
    <source>
        <dbReference type="ARBA" id="ARBA00022741"/>
    </source>
</evidence>
<dbReference type="SMART" id="SM00382">
    <property type="entry name" value="AAA"/>
    <property type="match status" value="1"/>
</dbReference>
<evidence type="ECO:0000256" key="2">
    <source>
        <dbReference type="ARBA" id="ARBA00022448"/>
    </source>
</evidence>
<dbReference type="AlphaFoldDB" id="A0A8T7LWV7"/>
<reference evidence="9" key="2">
    <citation type="journal article" date="2024" name="Nature">
        <title>Anoxygenic phototroph of the Chloroflexota uses a type I reaction centre.</title>
        <authorList>
            <person name="Tsuji J.M."/>
            <person name="Shaw N.A."/>
            <person name="Nagashima S."/>
            <person name="Venkiteswaran J.J."/>
            <person name="Schiff S.L."/>
            <person name="Watanabe T."/>
            <person name="Fukui M."/>
            <person name="Hanada S."/>
            <person name="Tank M."/>
            <person name="Neufeld J.D."/>
        </authorList>
    </citation>
    <scope>NUCLEOTIDE SEQUENCE</scope>
    <source>
        <strain evidence="9">L227-S17</strain>
    </source>
</reference>
<accession>A0A8T7LWV7</accession>
<evidence type="ECO:0000313" key="11">
    <source>
        <dbReference type="Proteomes" id="UP001431572"/>
    </source>
</evidence>
<dbReference type="GO" id="GO:0005886">
    <property type="term" value="C:plasma membrane"/>
    <property type="evidence" value="ECO:0007669"/>
    <property type="project" value="UniProtKB-SubCell"/>
</dbReference>
<keyword evidence="6" id="KW-0472">Membrane</keyword>
<dbReference type="EMBL" id="CP128399">
    <property type="protein sequence ID" value="WJW66580.1"/>
    <property type="molecule type" value="Genomic_DNA"/>
</dbReference>
<dbReference type="RefSeq" id="WP_341468469.1">
    <property type="nucleotide sequence ID" value="NZ_CP128399.1"/>
</dbReference>
<keyword evidence="4" id="KW-0547">Nucleotide-binding</keyword>
<dbReference type="SUPFAM" id="SSF52540">
    <property type="entry name" value="P-loop containing nucleoside triphosphate hydrolases"/>
    <property type="match status" value="1"/>
</dbReference>
<evidence type="ECO:0000259" key="7">
    <source>
        <dbReference type="PROSITE" id="PS50893"/>
    </source>
</evidence>
<evidence type="ECO:0000313" key="8">
    <source>
        <dbReference type="EMBL" id="NWJ44692.1"/>
    </source>
</evidence>